<dbReference type="Proteomes" id="UP000295087">
    <property type="component" value="Unassembled WGS sequence"/>
</dbReference>
<feature type="transmembrane region" description="Helical" evidence="1">
    <location>
        <begin position="33"/>
        <end position="52"/>
    </location>
</feature>
<dbReference type="Pfam" id="PF07077">
    <property type="entry name" value="DUF1345"/>
    <property type="match status" value="1"/>
</dbReference>
<feature type="transmembrane region" description="Helical" evidence="1">
    <location>
        <begin position="7"/>
        <end position="27"/>
    </location>
</feature>
<comment type="caution">
    <text evidence="2">The sequence shown here is derived from an EMBL/GenBank/DDBJ whole genome shotgun (WGS) entry which is preliminary data.</text>
</comment>
<dbReference type="EMBL" id="SNXK01000009">
    <property type="protein sequence ID" value="TDP31120.1"/>
    <property type="molecule type" value="Genomic_DNA"/>
</dbReference>
<gene>
    <name evidence="2" type="ORF">DFR75_10989</name>
</gene>
<dbReference type="AlphaFoldDB" id="A0A4R6P2G9"/>
<evidence type="ECO:0000256" key="1">
    <source>
        <dbReference type="SAM" id="Phobius"/>
    </source>
</evidence>
<feature type="transmembrane region" description="Helical" evidence="1">
    <location>
        <begin position="73"/>
        <end position="94"/>
    </location>
</feature>
<name>A0A4R6P2G9_NOCIG</name>
<reference evidence="2 3" key="1">
    <citation type="submission" date="2019-03" db="EMBL/GenBank/DDBJ databases">
        <title>Genomic Encyclopedia of Type Strains, Phase IV (KMG-IV): sequencing the most valuable type-strain genomes for metagenomic binning, comparative biology and taxonomic classification.</title>
        <authorList>
            <person name="Goeker M."/>
        </authorList>
    </citation>
    <scope>NUCLEOTIDE SEQUENCE [LARGE SCALE GENOMIC DNA]</scope>
    <source>
        <strain evidence="2 3">DSM 44496</strain>
    </source>
</reference>
<dbReference type="InterPro" id="IPR009781">
    <property type="entry name" value="DUF1345"/>
</dbReference>
<feature type="transmembrane region" description="Helical" evidence="1">
    <location>
        <begin position="180"/>
        <end position="199"/>
    </location>
</feature>
<proteinExistence type="predicted"/>
<accession>A0A4R6P2G9</accession>
<sequence>MHSPRVIASRVLEAGLVVLGVAALWAGEPRGWLLGWGLLATVYIGAWLVLLLRNRHADDPAEWMDAIPDSWTALVLTVVTSTVGLATVLSIVAGDAGDDHAVPTDIIAVVVALLAWFLLHLGFAEQYARTYHRRLPEQPLSFPDTPRPNLLDFAYFSFTIGVSFAVSDVNTRTRSIRAQVLLHSVIGFFYNVAVIGVAVDVVKGGW</sequence>
<feature type="transmembrane region" description="Helical" evidence="1">
    <location>
        <begin position="106"/>
        <end position="124"/>
    </location>
</feature>
<keyword evidence="1" id="KW-0472">Membrane</keyword>
<keyword evidence="1" id="KW-0812">Transmembrane</keyword>
<protein>
    <submittedName>
        <fullName evidence="2">Putative membrane protein</fullName>
    </submittedName>
</protein>
<organism evidence="2 3">
    <name type="scientific">Nocardia ignorata</name>
    <dbReference type="NCBI Taxonomy" id="145285"/>
    <lineage>
        <taxon>Bacteria</taxon>
        <taxon>Bacillati</taxon>
        <taxon>Actinomycetota</taxon>
        <taxon>Actinomycetes</taxon>
        <taxon>Mycobacteriales</taxon>
        <taxon>Nocardiaceae</taxon>
        <taxon>Nocardia</taxon>
    </lineage>
</organism>
<keyword evidence="3" id="KW-1185">Reference proteome</keyword>
<evidence type="ECO:0000313" key="3">
    <source>
        <dbReference type="Proteomes" id="UP000295087"/>
    </source>
</evidence>
<dbReference type="RefSeq" id="WP_166655824.1">
    <property type="nucleotide sequence ID" value="NZ_SNXK01000009.1"/>
</dbReference>
<evidence type="ECO:0000313" key="2">
    <source>
        <dbReference type="EMBL" id="TDP31120.1"/>
    </source>
</evidence>
<keyword evidence="1" id="KW-1133">Transmembrane helix</keyword>